<dbReference type="Pfam" id="PF02458">
    <property type="entry name" value="Transferase"/>
    <property type="match status" value="1"/>
</dbReference>
<keyword evidence="4" id="KW-1185">Reference proteome</keyword>
<accession>A0A8J5G7S2</accession>
<protein>
    <submittedName>
        <fullName evidence="3">Uncharacterized protein</fullName>
    </submittedName>
</protein>
<proteinExistence type="predicted"/>
<sequence>MSEEFTVTEVNMSRIPSPELRVISSYQVSPPPGTVGDSTLPLTYLDLLWLGAGSVERVFFYPLAVSASHFVHSVVPALESSLSVALRNFYPLAGKIRHSAARADGYELHYADGDSVPFTVAEYTGDFDDLSDDHPRPFNDLLPLLPELPQSSTDGDGLRLLAVQATLFPERGVAIGITVHHAVCDGSSTIRFVSAWATACAGAGVAPPPVIDRSMISDRDDLYSFLYKEIVKGESVQAMMHQKSPPDAVLQTFTIGKNQIQKLKRLVTQSGDLSFRCSTLVVAFAYVWVCHVKARLPESTDKIVIMGFAGDLRARLKPPIPAPYFGNCLSGALTQTTAGELTKENAVAAAARLIGEAIEAFKEGPFKDVEEWPKLGKTLREADIFSVAGSPTFKVYDVDFGWGRPKKVEITSIAKTGAMAVAESREEEGGVEIGLVKPKAEMAMFEKHFNDGLRTMQ</sequence>
<reference evidence="3 4" key="1">
    <citation type="submission" date="2020-08" db="EMBL/GenBank/DDBJ databases">
        <title>Plant Genome Project.</title>
        <authorList>
            <person name="Zhang R.-G."/>
        </authorList>
    </citation>
    <scope>NUCLEOTIDE SEQUENCE [LARGE SCALE GENOMIC DNA]</scope>
    <source>
        <tissue evidence="3">Rhizome</tissue>
    </source>
</reference>
<dbReference type="GO" id="GO:0016747">
    <property type="term" value="F:acyltransferase activity, transferring groups other than amino-acyl groups"/>
    <property type="evidence" value="ECO:0007669"/>
    <property type="project" value="UniProtKB-ARBA"/>
</dbReference>
<dbReference type="Proteomes" id="UP000734854">
    <property type="component" value="Unassembled WGS sequence"/>
</dbReference>
<dbReference type="InterPro" id="IPR051504">
    <property type="entry name" value="Plant_metabolite_acyltrans"/>
</dbReference>
<evidence type="ECO:0000313" key="4">
    <source>
        <dbReference type="Proteomes" id="UP000734854"/>
    </source>
</evidence>
<evidence type="ECO:0000256" key="1">
    <source>
        <dbReference type="ARBA" id="ARBA00022679"/>
    </source>
</evidence>
<dbReference type="AlphaFoldDB" id="A0A8J5G7S2"/>
<keyword evidence="2" id="KW-0012">Acyltransferase</keyword>
<dbReference type="EMBL" id="JACMSC010000011">
    <property type="protein sequence ID" value="KAG6500099.1"/>
    <property type="molecule type" value="Genomic_DNA"/>
</dbReference>
<comment type="caution">
    <text evidence="3">The sequence shown here is derived from an EMBL/GenBank/DDBJ whole genome shotgun (WGS) entry which is preliminary data.</text>
</comment>
<name>A0A8J5G7S2_ZINOF</name>
<dbReference type="OrthoDB" id="1862401at2759"/>
<gene>
    <name evidence="3" type="ORF">ZIOFF_039913</name>
</gene>
<dbReference type="PANTHER" id="PTHR31625">
    <property type="match status" value="1"/>
</dbReference>
<evidence type="ECO:0000313" key="3">
    <source>
        <dbReference type="EMBL" id="KAG6500099.1"/>
    </source>
</evidence>
<organism evidence="3 4">
    <name type="scientific">Zingiber officinale</name>
    <name type="common">Ginger</name>
    <name type="synonym">Amomum zingiber</name>
    <dbReference type="NCBI Taxonomy" id="94328"/>
    <lineage>
        <taxon>Eukaryota</taxon>
        <taxon>Viridiplantae</taxon>
        <taxon>Streptophyta</taxon>
        <taxon>Embryophyta</taxon>
        <taxon>Tracheophyta</taxon>
        <taxon>Spermatophyta</taxon>
        <taxon>Magnoliopsida</taxon>
        <taxon>Liliopsida</taxon>
        <taxon>Zingiberales</taxon>
        <taxon>Zingiberaceae</taxon>
        <taxon>Zingiber</taxon>
    </lineage>
</organism>
<evidence type="ECO:0000256" key="2">
    <source>
        <dbReference type="ARBA" id="ARBA00023315"/>
    </source>
</evidence>
<keyword evidence="1" id="KW-0808">Transferase</keyword>